<feature type="compositionally biased region" description="Polar residues" evidence="1">
    <location>
        <begin position="877"/>
        <end position="890"/>
    </location>
</feature>
<evidence type="ECO:0000256" key="2">
    <source>
        <dbReference type="SAM" id="Phobius"/>
    </source>
</evidence>
<feature type="transmembrane region" description="Helical" evidence="2">
    <location>
        <begin position="88"/>
        <end position="112"/>
    </location>
</feature>
<protein>
    <submittedName>
        <fullName evidence="3">Uncharacterized protein</fullName>
    </submittedName>
</protein>
<keyword evidence="2" id="KW-0812">Transmembrane</keyword>
<feature type="transmembrane region" description="Helical" evidence="2">
    <location>
        <begin position="29"/>
        <end position="49"/>
    </location>
</feature>
<name>A0A151IU79_9HYME</name>
<feature type="transmembrane region" description="Helical" evidence="2">
    <location>
        <begin position="118"/>
        <end position="145"/>
    </location>
</feature>
<feature type="region of interest" description="Disordered" evidence="1">
    <location>
        <begin position="853"/>
        <end position="899"/>
    </location>
</feature>
<keyword evidence="2" id="KW-1133">Transmembrane helix</keyword>
<feature type="transmembrane region" description="Helical" evidence="2">
    <location>
        <begin position="550"/>
        <end position="571"/>
    </location>
</feature>
<proteinExistence type="predicted"/>
<evidence type="ECO:0000313" key="3">
    <source>
        <dbReference type="EMBL" id="KYN10970.1"/>
    </source>
</evidence>
<feature type="compositionally biased region" description="Polar residues" evidence="1">
    <location>
        <begin position="669"/>
        <end position="681"/>
    </location>
</feature>
<reference evidence="3 4" key="1">
    <citation type="submission" date="2015-09" db="EMBL/GenBank/DDBJ databases">
        <title>Trachymyrmex cornetzi WGS genome.</title>
        <authorList>
            <person name="Nygaard S."/>
            <person name="Hu H."/>
            <person name="Boomsma J."/>
            <person name="Zhang G."/>
        </authorList>
    </citation>
    <scope>NUCLEOTIDE SEQUENCE [LARGE SCALE GENOMIC DNA]</scope>
    <source>
        <strain evidence="3">Tcor2-1</strain>
        <tissue evidence="3">Whole body</tissue>
    </source>
</reference>
<dbReference type="AlphaFoldDB" id="A0A151IU79"/>
<feature type="compositionally biased region" description="Basic and acidic residues" evidence="1">
    <location>
        <begin position="659"/>
        <end position="668"/>
    </location>
</feature>
<keyword evidence="2" id="KW-0472">Membrane</keyword>
<evidence type="ECO:0000256" key="1">
    <source>
        <dbReference type="SAM" id="MobiDB-lite"/>
    </source>
</evidence>
<sequence length="899" mass="102079">MSKENTHSDQQKLLGHKTSRCVSTIIKPLRIFQLFAVLLLFAVTIYMIVMDPTPINAIACILLIVLSGVYIFVLAIELISHFAGSALHIIPMTIFSLLGLLFFTVAGISLIFKTYTQLIVIVAITLCLLAALFFLIDITMVLAFWKRRCSMCKQCCSSNVTELILRKANESNVLETQIMKHDVTTSLSDIRIPRELEGVATPDHCYRKVGYSRRREYIDCPTCVPSLYKLGVAQIQTESKKMSVVESQTARAITKETPMQTLSKCEFCRQHIQLPITVGADVPSTHCFQHPQWSYPAIVQFLRGEVSAPCCTGCKCTADTAQTQQQSQQLKHTRSLMSKVKSNPHKMTSETTQQLTSKSNIIYNSIYNVKNYPKSFSPCMTFRSSYKRKVAATEIKKDIREDIDQKIMEKTKIKLAKTKESDIIEKIIVEHENVKERNKDSMEVSKEKIIGENKIERSKGGGEHSSDRIDQEFRGVMEQESITNLKESSMHTNIFVTNEDCIPERMASRTILDNQNIQGSEHSARIGTPNPTIERQLNAACSLYRQQKEFFLLGLGVILFGIVGALSLASIDSVPEDLVDNAAVLGALCLLTALVFIGDLLMSPPRTKNKQDQARIIEKDLGKHQVTPVVTTEDTKKSKPSTIVKIPEDEEGRVNEAFQKADDRRSDPARSQQESSGTRPQDIQGDRELRDDQELREHAQNFENGRALRDSQRYREIEVPRAILHDPDRRIEESRIMYKSRDIYQRPVDEIDTPRFPTEYEKGDPVFARIVNPSVKIMKVERDVEEELDNYNRYSDNSQYDNVPVRMRGSSGILRSHHRDVSFNVPPPPRDFRSRRSKDDIEMLEQYFGVLKTTGTQTARTPYSPYSPTDPGYVRHTASNWPQDVKSSTPKPSPEHSRI</sequence>
<feature type="compositionally biased region" description="Polar residues" evidence="1">
    <location>
        <begin position="853"/>
        <end position="867"/>
    </location>
</feature>
<dbReference type="Proteomes" id="UP000078492">
    <property type="component" value="Unassembled WGS sequence"/>
</dbReference>
<evidence type="ECO:0000313" key="4">
    <source>
        <dbReference type="Proteomes" id="UP000078492"/>
    </source>
</evidence>
<feature type="region of interest" description="Disordered" evidence="1">
    <location>
        <begin position="627"/>
        <end position="687"/>
    </location>
</feature>
<gene>
    <name evidence="3" type="ORF">ALC57_16896</name>
</gene>
<organism evidence="3 4">
    <name type="scientific">Trachymyrmex cornetzi</name>
    <dbReference type="NCBI Taxonomy" id="471704"/>
    <lineage>
        <taxon>Eukaryota</taxon>
        <taxon>Metazoa</taxon>
        <taxon>Ecdysozoa</taxon>
        <taxon>Arthropoda</taxon>
        <taxon>Hexapoda</taxon>
        <taxon>Insecta</taxon>
        <taxon>Pterygota</taxon>
        <taxon>Neoptera</taxon>
        <taxon>Endopterygota</taxon>
        <taxon>Hymenoptera</taxon>
        <taxon>Apocrita</taxon>
        <taxon>Aculeata</taxon>
        <taxon>Formicoidea</taxon>
        <taxon>Formicidae</taxon>
        <taxon>Myrmicinae</taxon>
        <taxon>Trachymyrmex</taxon>
    </lineage>
</organism>
<feature type="transmembrane region" description="Helical" evidence="2">
    <location>
        <begin position="583"/>
        <end position="602"/>
    </location>
</feature>
<accession>A0A151IU79</accession>
<keyword evidence="4" id="KW-1185">Reference proteome</keyword>
<feature type="transmembrane region" description="Helical" evidence="2">
    <location>
        <begin position="55"/>
        <end position="76"/>
    </location>
</feature>
<dbReference type="EMBL" id="KQ980968">
    <property type="protein sequence ID" value="KYN10970.1"/>
    <property type="molecule type" value="Genomic_DNA"/>
</dbReference>